<name>A0A7T8EKV0_9CAUD</name>
<dbReference type="GO" id="GO:0032259">
    <property type="term" value="P:methylation"/>
    <property type="evidence" value="ECO:0007669"/>
    <property type="project" value="UniProtKB-KW"/>
</dbReference>
<evidence type="ECO:0000259" key="4">
    <source>
        <dbReference type="Pfam" id="PF01555"/>
    </source>
</evidence>
<dbReference type="RefSeq" id="YP_010747448.1">
    <property type="nucleotide sequence ID" value="NC_073197.1"/>
</dbReference>
<dbReference type="InterPro" id="IPR001091">
    <property type="entry name" value="RM_Methyltransferase"/>
</dbReference>
<gene>
    <name evidence="5" type="primary">dpnA</name>
    <name evidence="5" type="ORF">DBNMADNA_00036</name>
</gene>
<dbReference type="EMBL" id="MW355465">
    <property type="protein sequence ID" value="QQO88107.1"/>
    <property type="molecule type" value="Genomic_DNA"/>
</dbReference>
<dbReference type="GeneID" id="79714202"/>
<keyword evidence="1 5" id="KW-0489">Methyltransferase</keyword>
<dbReference type="EC" id="2.1.1.72" evidence="5"/>
<dbReference type="SUPFAM" id="SSF53335">
    <property type="entry name" value="S-adenosyl-L-methionine-dependent methyltransferases"/>
    <property type="match status" value="1"/>
</dbReference>
<accession>A0A7T8EKV0</accession>
<dbReference type="GO" id="GO:0003677">
    <property type="term" value="F:DNA binding"/>
    <property type="evidence" value="ECO:0007669"/>
    <property type="project" value="InterPro"/>
</dbReference>
<evidence type="ECO:0000256" key="3">
    <source>
        <dbReference type="SAM" id="MobiDB-lite"/>
    </source>
</evidence>
<feature type="region of interest" description="Disordered" evidence="3">
    <location>
        <begin position="1"/>
        <end position="29"/>
    </location>
</feature>
<dbReference type="PRINTS" id="PR00508">
    <property type="entry name" value="S21N4MTFRASE"/>
</dbReference>
<dbReference type="InterPro" id="IPR029063">
    <property type="entry name" value="SAM-dependent_MTases_sf"/>
</dbReference>
<dbReference type="InterPro" id="IPR002941">
    <property type="entry name" value="DNA_methylase_N4/N6"/>
</dbReference>
<dbReference type="Pfam" id="PF01555">
    <property type="entry name" value="N6_N4_Mtase"/>
    <property type="match status" value="1"/>
</dbReference>
<evidence type="ECO:0000256" key="2">
    <source>
        <dbReference type="ARBA" id="ARBA00022679"/>
    </source>
</evidence>
<organism evidence="5 6">
    <name type="scientific">Salmonella phage vB_SenS_ER23</name>
    <dbReference type="NCBI Taxonomy" id="2801568"/>
    <lineage>
        <taxon>Viruses</taxon>
        <taxon>Duplodnaviria</taxon>
        <taxon>Heunggongvirae</taxon>
        <taxon>Uroviricota</taxon>
        <taxon>Caudoviricetes</taxon>
        <taxon>Sarkviridae</taxon>
        <taxon>Guernseyvirinae</taxon>
        <taxon>Jerseyvirus</taxon>
        <taxon>Jerseyvirus ER23</taxon>
    </lineage>
</organism>
<feature type="compositionally biased region" description="Polar residues" evidence="3">
    <location>
        <begin position="1"/>
        <end position="11"/>
    </location>
</feature>
<reference evidence="5 6" key="1">
    <citation type="submission" date="2020-12" db="EMBL/GenBank/DDBJ databases">
        <title>Isolation and characterisation of bacteriophages with activity against invasive non-typhoidal Salmonella causing bloodstream infection in Malawi.</title>
        <authorList>
            <person name="Rodwell E.V."/>
            <person name="Wenner N."/>
            <person name="Pulford C.V."/>
            <person name="Cai Y."/>
            <person name="Bowers-Barnard A."/>
            <person name="Beckett A."/>
            <person name="Rigby J."/>
            <person name="Picton D."/>
            <person name="Blower T.R."/>
            <person name="Feasey N.A."/>
            <person name="Hinton J.C.D."/>
            <person name="Perez-Sepulveda B."/>
        </authorList>
    </citation>
    <scope>NUCLEOTIDE SEQUENCE [LARGE SCALE GENOMIC DNA]</scope>
</reference>
<proteinExistence type="predicted"/>
<protein>
    <submittedName>
        <fullName evidence="5">Modification methylase</fullName>
        <ecNumber evidence="5">2.1.1.72</ecNumber>
    </submittedName>
</protein>
<keyword evidence="6" id="KW-1185">Reference proteome</keyword>
<evidence type="ECO:0000313" key="5">
    <source>
        <dbReference type="EMBL" id="QQO88107.1"/>
    </source>
</evidence>
<evidence type="ECO:0000256" key="1">
    <source>
        <dbReference type="ARBA" id="ARBA00022603"/>
    </source>
</evidence>
<dbReference type="KEGG" id="vg:79714202"/>
<dbReference type="Proteomes" id="UP000595555">
    <property type="component" value="Segment"/>
</dbReference>
<evidence type="ECO:0000313" key="6">
    <source>
        <dbReference type="Proteomes" id="UP000595555"/>
    </source>
</evidence>
<dbReference type="Gene3D" id="3.40.50.150">
    <property type="entry name" value="Vaccinia Virus protein VP39"/>
    <property type="match status" value="1"/>
</dbReference>
<feature type="domain" description="DNA methylase N-4/N-6" evidence="4">
    <location>
        <begin position="42"/>
        <end position="123"/>
    </location>
</feature>
<sequence>MFYDTQPTYNPQMEVRGRPRKKGGYIKKDGSDNYGSFKSVESVSNEYYPTNLIKISNANRSEKCHPTQKPVALMEYLIKTYTNEGDTVLDNCMGSGTTGVACANTNRKFIGMELDSDYFRIARRRISEAYKTKAP</sequence>
<dbReference type="GO" id="GO:0008170">
    <property type="term" value="F:N-methyltransferase activity"/>
    <property type="evidence" value="ECO:0007669"/>
    <property type="project" value="InterPro"/>
</dbReference>
<dbReference type="GO" id="GO:0009007">
    <property type="term" value="F:site-specific DNA-methyltransferase (adenine-specific) activity"/>
    <property type="evidence" value="ECO:0007669"/>
    <property type="project" value="UniProtKB-EC"/>
</dbReference>
<keyword evidence="2 5" id="KW-0808">Transferase</keyword>